<feature type="domain" description="GYF" evidence="7">
    <location>
        <begin position="5"/>
        <end position="50"/>
    </location>
</feature>
<reference evidence="8 9" key="1">
    <citation type="journal article" date="2016" name="J. Zhejiang Univ. Sci. B">
        <title>Antibiotic resistance mechanisms of Myroides sp.</title>
        <authorList>
            <person name="Hu S."/>
            <person name="Yuan S."/>
            <person name="Qu H."/>
            <person name="Jiang T."/>
            <person name="Zhou Y."/>
            <person name="Wang M."/>
            <person name="Ming D."/>
        </authorList>
    </citation>
    <scope>NUCLEOTIDE SEQUENCE [LARGE SCALE GENOMIC DNA]</scope>
    <source>
        <strain evidence="8 9">PR63039</strain>
    </source>
</reference>
<name>A0A0S7EGI4_9FLAO</name>
<evidence type="ECO:0000313" key="8">
    <source>
        <dbReference type="EMBL" id="ALU25478.1"/>
    </source>
</evidence>
<evidence type="ECO:0000256" key="1">
    <source>
        <dbReference type="ARBA" id="ARBA00004651"/>
    </source>
</evidence>
<evidence type="ECO:0000256" key="4">
    <source>
        <dbReference type="ARBA" id="ARBA00022989"/>
    </source>
</evidence>
<evidence type="ECO:0000313" key="9">
    <source>
        <dbReference type="Proteomes" id="UP000069030"/>
    </source>
</evidence>
<dbReference type="PANTHER" id="PTHR36115:SF4">
    <property type="entry name" value="MEMBRANE PROTEIN"/>
    <property type="match status" value="1"/>
</dbReference>
<protein>
    <submittedName>
        <fullName evidence="8">Uncharacterized protein</fullName>
    </submittedName>
</protein>
<dbReference type="PANTHER" id="PTHR36115">
    <property type="entry name" value="PROLINE-RICH ANTIGEN HOMOLOG-RELATED"/>
    <property type="match status" value="1"/>
</dbReference>
<dbReference type="InterPro" id="IPR010432">
    <property type="entry name" value="RDD"/>
</dbReference>
<sequence>MKKEYFISINGESQGPYQFSELGQFIISPTTLIWHSELHDWTEARFLREFEVYLQRPMYSTPNYGYNQNVSLAYTRDNRYVIVTTPTERIHYRYADFGERFVAGLLDGLILLIPSLFFPFIAGWLYYSLMQSNDGQATIGQKTMKIMLLDCKGQRVTFGQATGRFFARLLSGFIFCIGYFMFFWSDQKQTLHDNLAETLVVTEIRRERL</sequence>
<evidence type="ECO:0000256" key="3">
    <source>
        <dbReference type="ARBA" id="ARBA00022692"/>
    </source>
</evidence>
<keyword evidence="3" id="KW-0812">Transmembrane</keyword>
<dbReference type="Pfam" id="PF14237">
    <property type="entry name" value="GYF_2"/>
    <property type="match status" value="1"/>
</dbReference>
<dbReference type="GO" id="GO:0005886">
    <property type="term" value="C:plasma membrane"/>
    <property type="evidence" value="ECO:0007669"/>
    <property type="project" value="UniProtKB-SubCell"/>
</dbReference>
<dbReference type="Proteomes" id="UP000069030">
    <property type="component" value="Chromosome"/>
</dbReference>
<dbReference type="AlphaFoldDB" id="A0A0S7EGI4"/>
<accession>A0A0S7EGI4</accession>
<keyword evidence="4" id="KW-1133">Transmembrane helix</keyword>
<evidence type="ECO:0000256" key="2">
    <source>
        <dbReference type="ARBA" id="ARBA00022475"/>
    </source>
</evidence>
<comment type="subcellular location">
    <subcellularLocation>
        <location evidence="1">Cell membrane</location>
        <topology evidence="1">Multi-pass membrane protein</topology>
    </subcellularLocation>
</comment>
<dbReference type="InterPro" id="IPR051791">
    <property type="entry name" value="Pra-immunoreactive"/>
</dbReference>
<dbReference type="Pfam" id="PF06271">
    <property type="entry name" value="RDD"/>
    <property type="match status" value="1"/>
</dbReference>
<dbReference type="KEGG" id="mod:AS202_04620"/>
<evidence type="ECO:0000259" key="6">
    <source>
        <dbReference type="Pfam" id="PF06271"/>
    </source>
</evidence>
<gene>
    <name evidence="8" type="ORF">AS202_04620</name>
</gene>
<dbReference type="EMBL" id="CP013690">
    <property type="protein sequence ID" value="ALU25478.1"/>
    <property type="molecule type" value="Genomic_DNA"/>
</dbReference>
<dbReference type="RefSeq" id="WP_006259887.1">
    <property type="nucleotide sequence ID" value="NZ_BCMQ01000009.1"/>
</dbReference>
<organism evidence="8 9">
    <name type="scientific">Myroides odoratimimus</name>
    <dbReference type="NCBI Taxonomy" id="76832"/>
    <lineage>
        <taxon>Bacteria</taxon>
        <taxon>Pseudomonadati</taxon>
        <taxon>Bacteroidota</taxon>
        <taxon>Flavobacteriia</taxon>
        <taxon>Flavobacteriales</taxon>
        <taxon>Flavobacteriaceae</taxon>
        <taxon>Myroides</taxon>
    </lineage>
</organism>
<evidence type="ECO:0000256" key="5">
    <source>
        <dbReference type="ARBA" id="ARBA00023136"/>
    </source>
</evidence>
<evidence type="ECO:0000259" key="7">
    <source>
        <dbReference type="Pfam" id="PF14237"/>
    </source>
</evidence>
<dbReference type="eggNOG" id="COG1714">
    <property type="taxonomic scope" value="Bacteria"/>
</dbReference>
<feature type="domain" description="RDD" evidence="6">
    <location>
        <begin position="118"/>
        <end position="196"/>
    </location>
</feature>
<keyword evidence="5" id="KW-0472">Membrane</keyword>
<dbReference type="InterPro" id="IPR025640">
    <property type="entry name" value="GYF_2"/>
</dbReference>
<keyword evidence="2" id="KW-1003">Cell membrane</keyword>
<proteinExistence type="predicted"/>